<dbReference type="AlphaFoldDB" id="A0A9E7EDG4"/>
<name>A0A9E7EDG4_9LILI</name>
<dbReference type="Proteomes" id="UP001055439">
    <property type="component" value="Chromosome 1"/>
</dbReference>
<proteinExistence type="predicted"/>
<reference evidence="1" key="1">
    <citation type="submission" date="2022-05" db="EMBL/GenBank/DDBJ databases">
        <title>The Musa troglodytarum L. genome provides insights into the mechanism of non-climacteric behaviour and enrichment of carotenoids.</title>
        <authorList>
            <person name="Wang J."/>
        </authorList>
    </citation>
    <scope>NUCLEOTIDE SEQUENCE</scope>
    <source>
        <tissue evidence="1">Leaf</tissue>
    </source>
</reference>
<dbReference type="EMBL" id="CP097502">
    <property type="protein sequence ID" value="URD75146.1"/>
    <property type="molecule type" value="Genomic_DNA"/>
</dbReference>
<sequence>QNRPSFREEREWRSDVHRRRRVEGLAEAGRLGSQGFQPTTEDRSPGRVLVAFEGCLPRQASLARRLLPHQVPEARSPGWGMKDHACSSSINGGILKWYDDVQMCGYQDVQVTWEILTRCEMET</sequence>
<dbReference type="OrthoDB" id="689242at2759"/>
<protein>
    <submittedName>
        <fullName evidence="1">Uncharacterized protein</fullName>
    </submittedName>
</protein>
<organism evidence="1 2">
    <name type="scientific">Musa troglodytarum</name>
    <name type="common">fe'i banana</name>
    <dbReference type="NCBI Taxonomy" id="320322"/>
    <lineage>
        <taxon>Eukaryota</taxon>
        <taxon>Viridiplantae</taxon>
        <taxon>Streptophyta</taxon>
        <taxon>Embryophyta</taxon>
        <taxon>Tracheophyta</taxon>
        <taxon>Spermatophyta</taxon>
        <taxon>Magnoliopsida</taxon>
        <taxon>Liliopsida</taxon>
        <taxon>Zingiberales</taxon>
        <taxon>Musaceae</taxon>
        <taxon>Musa</taxon>
    </lineage>
</organism>
<evidence type="ECO:0000313" key="1">
    <source>
        <dbReference type="EMBL" id="URD75146.1"/>
    </source>
</evidence>
<accession>A0A9E7EDG4</accession>
<evidence type="ECO:0000313" key="2">
    <source>
        <dbReference type="Proteomes" id="UP001055439"/>
    </source>
</evidence>
<gene>
    <name evidence="1" type="ORF">MUK42_33752</name>
</gene>
<feature type="non-terminal residue" evidence="1">
    <location>
        <position position="1"/>
    </location>
</feature>
<keyword evidence="2" id="KW-1185">Reference proteome</keyword>